<dbReference type="Proteomes" id="UP001300672">
    <property type="component" value="Chromosome"/>
</dbReference>
<dbReference type="EMBL" id="CP124755">
    <property type="protein sequence ID" value="WGZ91932.1"/>
    <property type="molecule type" value="Genomic_DNA"/>
</dbReference>
<evidence type="ECO:0000256" key="1">
    <source>
        <dbReference type="SAM" id="SignalP"/>
    </source>
</evidence>
<reference evidence="2" key="1">
    <citation type="journal article" date="2023" name="Int. J. Mol. Sci.">
        <title>Metagenomics Revealed a New Genus 'Candidatus Thiocaldithrix dubininis' gen. nov., sp. nov. and a New Species 'Candidatus Thiothrix putei' sp. nov. in the Family Thiotrichaceae, Some Members of Which Have Traits of Both Na+- and H+-Motive Energetics.</title>
        <authorList>
            <person name="Ravin N.V."/>
            <person name="Muntyan M.S."/>
            <person name="Smolyakov D.D."/>
            <person name="Rudenko T.S."/>
            <person name="Beletsky A.V."/>
            <person name="Mardanov A.V."/>
            <person name="Grabovich M.Y."/>
        </authorList>
    </citation>
    <scope>NUCLEOTIDE SEQUENCE</scope>
    <source>
        <strain evidence="2">GKL-01</strain>
    </source>
</reference>
<protein>
    <recommendedName>
        <fullName evidence="3">Glycine zipper 2TM domain-containing protein</fullName>
    </recommendedName>
</protein>
<dbReference type="AlphaFoldDB" id="A0AA95H6V7"/>
<accession>A0AA95H6V7</accession>
<reference evidence="2" key="2">
    <citation type="submission" date="2023-04" db="EMBL/GenBank/DDBJ databases">
        <authorList>
            <person name="Beletskiy A.V."/>
            <person name="Mardanov A.V."/>
            <person name="Ravin N.V."/>
        </authorList>
    </citation>
    <scope>NUCLEOTIDE SEQUENCE</scope>
    <source>
        <strain evidence="2">GKL-01</strain>
    </source>
</reference>
<evidence type="ECO:0008006" key="3">
    <source>
        <dbReference type="Google" id="ProtNLM"/>
    </source>
</evidence>
<organism evidence="2">
    <name type="scientific">Candidatus Thiocaldithrix dubininis</name>
    <dbReference type="NCBI Taxonomy" id="3080823"/>
    <lineage>
        <taxon>Bacteria</taxon>
        <taxon>Pseudomonadati</taxon>
        <taxon>Pseudomonadota</taxon>
        <taxon>Gammaproteobacteria</taxon>
        <taxon>Thiotrichales</taxon>
        <taxon>Thiotrichaceae</taxon>
        <taxon>Candidatus Thiocaldithrix</taxon>
    </lineage>
</organism>
<feature type="signal peptide" evidence="1">
    <location>
        <begin position="1"/>
        <end position="27"/>
    </location>
</feature>
<proteinExistence type="predicted"/>
<sequence>MKHWGYYVSVGLLPLALIACSSTPASNTYTSSQAGTLQEVQFGTIAGVRMITIQEDNADAGKIAGGLMGGSAGSTLGQGTGQFMGSVAGAMIGGTVGMVTDRNAQAQQGLELIVRLKDSNKTVAIAQLSDESFKVGDEVKVITTKEGKARVTH</sequence>
<evidence type="ECO:0000313" key="2">
    <source>
        <dbReference type="EMBL" id="WGZ91932.1"/>
    </source>
</evidence>
<dbReference type="PROSITE" id="PS51257">
    <property type="entry name" value="PROKAR_LIPOPROTEIN"/>
    <property type="match status" value="1"/>
</dbReference>
<keyword evidence="1" id="KW-0732">Signal</keyword>
<feature type="chain" id="PRO_5041701974" description="Glycine zipper 2TM domain-containing protein" evidence="1">
    <location>
        <begin position="28"/>
        <end position="153"/>
    </location>
</feature>
<name>A0AA95H6V7_9GAMM</name>
<dbReference type="KEGG" id="tdu:QJT80_05480"/>
<gene>
    <name evidence="2" type="ORF">QJT80_05480</name>
</gene>